<organism evidence="2 3">
    <name type="scientific">Halomonas litopenaei</name>
    <dbReference type="NCBI Taxonomy" id="2109328"/>
    <lineage>
        <taxon>Bacteria</taxon>
        <taxon>Pseudomonadati</taxon>
        <taxon>Pseudomonadota</taxon>
        <taxon>Gammaproteobacteria</taxon>
        <taxon>Oceanospirillales</taxon>
        <taxon>Halomonadaceae</taxon>
        <taxon>Halomonas</taxon>
    </lineage>
</organism>
<dbReference type="PANTHER" id="PTHR47197:SF3">
    <property type="entry name" value="DIHYDRO-HEME D1 DEHYDROGENASE"/>
    <property type="match status" value="1"/>
</dbReference>
<evidence type="ECO:0000313" key="3">
    <source>
        <dbReference type="Proteomes" id="UP000241895"/>
    </source>
</evidence>
<dbReference type="InterPro" id="IPR011044">
    <property type="entry name" value="Quino_amine_DH_bsu"/>
</dbReference>
<gene>
    <name evidence="2" type="primary">peaD</name>
    <name evidence="2" type="ORF">C6W88_16095</name>
</gene>
<dbReference type="InterPro" id="IPR015943">
    <property type="entry name" value="WD40/YVTN_repeat-like_dom_sf"/>
</dbReference>
<comment type="caution">
    <text evidence="2">The sequence shown here is derived from an EMBL/GenBank/DDBJ whole genome shotgun (WGS) entry which is preliminary data.</text>
</comment>
<feature type="chain" id="PRO_5046679753" evidence="1">
    <location>
        <begin position="22"/>
        <end position="383"/>
    </location>
</feature>
<accession>A0ABX5IUJ1</accession>
<dbReference type="Gene3D" id="2.130.10.10">
    <property type="entry name" value="YVTN repeat-like/Quinoprotein amine dehydrogenase"/>
    <property type="match status" value="1"/>
</dbReference>
<dbReference type="SUPFAM" id="SSF50969">
    <property type="entry name" value="YVTN repeat-like/Quinoprotein amine dehydrogenase"/>
    <property type="match status" value="1"/>
</dbReference>
<protein>
    <submittedName>
        <fullName evidence="2">Quinohemoprotein amine dehydrogenase subunit beta</fullName>
    </submittedName>
</protein>
<dbReference type="Proteomes" id="UP000241895">
    <property type="component" value="Unassembled WGS sequence"/>
</dbReference>
<sequence>MSDYRYWLATAALVVAAPLYAQTESSQAESLQTESLQTESVGSTADTGAPREYLVTLTRPDKLHLIDASSREVVRTCALGGAFGPGAIQLSPDERTAYVLHNRWEDVVGVDLTNCEEVFRARQSRGNERVKSIASLAVSPDGSRLYTVQNPVEMLIDEYRVKPPRLAVFDTSAGLDAEPLKTFEVPRQITTMATDAEGQLYMGGADIYRVDPASGEVEIAIANRHWDRPGFSAPDSLAMWSTGEVADEYLRPYTVAELDDQGEPSAYHWGISRVDLTTGETENKEIGPFEFLIFSMVSDPNNRDDLYGVYTQLSHYDAASQELKKVIDLDHTYYNINSSHDGETLYVGGASSDIAIYDKAFNDLGRIELPGDMSTATLKVARF</sequence>
<dbReference type="RefSeq" id="WP_108133217.1">
    <property type="nucleotide sequence ID" value="NZ_PXNS01000010.1"/>
</dbReference>
<feature type="signal peptide" evidence="1">
    <location>
        <begin position="1"/>
        <end position="21"/>
    </location>
</feature>
<evidence type="ECO:0000313" key="2">
    <source>
        <dbReference type="EMBL" id="PTL92519.1"/>
    </source>
</evidence>
<dbReference type="InterPro" id="IPR023879">
    <property type="entry name" value="QH-AmDH_bsu"/>
</dbReference>
<proteinExistence type="predicted"/>
<keyword evidence="3" id="KW-1185">Reference proteome</keyword>
<dbReference type="NCBIfam" id="TIGR03907">
    <property type="entry name" value="QH_beta"/>
    <property type="match status" value="1"/>
</dbReference>
<dbReference type="PANTHER" id="PTHR47197">
    <property type="entry name" value="PROTEIN NIRF"/>
    <property type="match status" value="1"/>
</dbReference>
<reference evidence="2 3" key="1">
    <citation type="submission" date="2018-03" db="EMBL/GenBank/DDBJ databases">
        <authorList>
            <person name="Zhou J."/>
            <person name="Li X."/>
            <person name="Xue M."/>
            <person name="Yin J."/>
        </authorList>
    </citation>
    <scope>NUCLEOTIDE SEQUENCE [LARGE SCALE GENOMIC DNA]</scope>
    <source>
        <strain evidence="2 3">SYSU ZJ2214</strain>
    </source>
</reference>
<dbReference type="InterPro" id="IPR051200">
    <property type="entry name" value="Host-pathogen_enzymatic-act"/>
</dbReference>
<keyword evidence="1" id="KW-0732">Signal</keyword>
<name>A0ABX5IUJ1_9GAMM</name>
<evidence type="ECO:0000256" key="1">
    <source>
        <dbReference type="SAM" id="SignalP"/>
    </source>
</evidence>
<dbReference type="EMBL" id="PXNS01000010">
    <property type="protein sequence ID" value="PTL92519.1"/>
    <property type="molecule type" value="Genomic_DNA"/>
</dbReference>